<dbReference type="Pfam" id="PF05050">
    <property type="entry name" value="Methyltransf_21"/>
    <property type="match status" value="1"/>
</dbReference>
<dbReference type="PANTHER" id="PTHR36973:SF4">
    <property type="entry name" value="NODULATION PROTEIN"/>
    <property type="match status" value="1"/>
</dbReference>
<gene>
    <name evidence="2" type="ORF">IC229_03220</name>
</gene>
<reference evidence="2" key="1">
    <citation type="submission" date="2020-09" db="EMBL/GenBank/DDBJ databases">
        <authorList>
            <person name="Kim M.K."/>
        </authorList>
    </citation>
    <scope>NUCLEOTIDE SEQUENCE</scope>
    <source>
        <strain evidence="2">BT702</strain>
    </source>
</reference>
<dbReference type="AlphaFoldDB" id="A0A926XXK6"/>
<dbReference type="InterPro" id="IPR053188">
    <property type="entry name" value="FkbM_Methyltransferase"/>
</dbReference>
<proteinExistence type="predicted"/>
<dbReference type="Proteomes" id="UP000598820">
    <property type="component" value="Unassembled WGS sequence"/>
</dbReference>
<organism evidence="2 3">
    <name type="scientific">Spirosoma profusum</name>
    <dbReference type="NCBI Taxonomy" id="2771354"/>
    <lineage>
        <taxon>Bacteria</taxon>
        <taxon>Pseudomonadati</taxon>
        <taxon>Bacteroidota</taxon>
        <taxon>Cytophagia</taxon>
        <taxon>Cytophagales</taxon>
        <taxon>Cytophagaceae</taxon>
        <taxon>Spirosoma</taxon>
    </lineage>
</organism>
<evidence type="ECO:0000313" key="3">
    <source>
        <dbReference type="Proteomes" id="UP000598820"/>
    </source>
</evidence>
<dbReference type="GO" id="GO:0032259">
    <property type="term" value="P:methylation"/>
    <property type="evidence" value="ECO:0007669"/>
    <property type="project" value="UniProtKB-KW"/>
</dbReference>
<comment type="caution">
    <text evidence="2">The sequence shown here is derived from an EMBL/GenBank/DDBJ whole genome shotgun (WGS) entry which is preliminary data.</text>
</comment>
<dbReference type="NCBIfam" id="TIGR01444">
    <property type="entry name" value="fkbM_fam"/>
    <property type="match status" value="1"/>
</dbReference>
<evidence type="ECO:0000259" key="1">
    <source>
        <dbReference type="Pfam" id="PF05050"/>
    </source>
</evidence>
<dbReference type="GO" id="GO:0008171">
    <property type="term" value="F:O-methyltransferase activity"/>
    <property type="evidence" value="ECO:0007669"/>
    <property type="project" value="TreeGrafter"/>
</dbReference>
<sequence>MEKYIDKIERLIFFLNNPSLSRWRKYEFDYKKYLQFKQKWFADFRFDTILDIGANTGQSAIVFALAFPEAKIHSFEPLPDCYVQLEKVTELFPTITAHNYALGDDVGEISFERNEYSPSSSLLKIAENHVKHFSNTKSVQTTQVPVVKLDEYAKNLDIKDNFLVKLDVQGYESKVIAGAEKTLKKAKVIILETSFEILYEDQPLFGDIYNKMVKLGFQYSGSFDQLISPINDKIVQQDAIFINTSL</sequence>
<evidence type="ECO:0000313" key="2">
    <source>
        <dbReference type="EMBL" id="MBD2699633.1"/>
    </source>
</evidence>
<name>A0A926XXK6_9BACT</name>
<dbReference type="PANTHER" id="PTHR36973">
    <property type="entry name" value="SLL1456 PROTEIN-RELATED"/>
    <property type="match status" value="1"/>
</dbReference>
<protein>
    <submittedName>
        <fullName evidence="2">FkbM family methyltransferase</fullName>
    </submittedName>
</protein>
<dbReference type="SUPFAM" id="SSF53335">
    <property type="entry name" value="S-adenosyl-L-methionine-dependent methyltransferases"/>
    <property type="match status" value="1"/>
</dbReference>
<dbReference type="InterPro" id="IPR029063">
    <property type="entry name" value="SAM-dependent_MTases_sf"/>
</dbReference>
<keyword evidence="2" id="KW-0808">Transferase</keyword>
<dbReference type="RefSeq" id="WP_190885488.1">
    <property type="nucleotide sequence ID" value="NZ_JACWZY010000002.1"/>
</dbReference>
<keyword evidence="2" id="KW-0489">Methyltransferase</keyword>
<feature type="domain" description="Methyltransferase FkbM" evidence="1">
    <location>
        <begin position="51"/>
        <end position="219"/>
    </location>
</feature>
<accession>A0A926XXK6</accession>
<keyword evidence="3" id="KW-1185">Reference proteome</keyword>
<dbReference type="EMBL" id="JACWZY010000002">
    <property type="protein sequence ID" value="MBD2699633.1"/>
    <property type="molecule type" value="Genomic_DNA"/>
</dbReference>
<dbReference type="InterPro" id="IPR006342">
    <property type="entry name" value="FkbM_mtfrase"/>
</dbReference>
<dbReference type="Gene3D" id="3.40.50.150">
    <property type="entry name" value="Vaccinia Virus protein VP39"/>
    <property type="match status" value="1"/>
</dbReference>